<dbReference type="PROSITE" id="PS50253">
    <property type="entry name" value="COX3"/>
    <property type="match status" value="1"/>
</dbReference>
<evidence type="ECO:0000256" key="2">
    <source>
        <dbReference type="ARBA" id="ARBA00010581"/>
    </source>
</evidence>
<dbReference type="GO" id="GO:0004129">
    <property type="term" value="F:cytochrome-c oxidase activity"/>
    <property type="evidence" value="ECO:0007669"/>
    <property type="project" value="InterPro"/>
</dbReference>
<evidence type="ECO:0000256" key="8">
    <source>
        <dbReference type="SAM" id="Phobius"/>
    </source>
</evidence>
<comment type="subcellular location">
    <subcellularLocation>
        <location evidence="7">Cell membrane</location>
        <topology evidence="7">Multi-pass membrane protein</topology>
    </subcellularLocation>
    <subcellularLocation>
        <location evidence="1">Membrane</location>
        <topology evidence="1">Multi-pass membrane protein</topology>
    </subcellularLocation>
</comment>
<feature type="domain" description="Heme-copper oxidase subunit III family profile" evidence="9">
    <location>
        <begin position="1"/>
        <end position="197"/>
    </location>
</feature>
<keyword evidence="4 8" id="KW-1133">Transmembrane helix</keyword>
<dbReference type="KEGG" id="parq:DSM112329_00478"/>
<organism evidence="10">
    <name type="scientific">Paraconexibacter sp. AEG42_29</name>
    <dbReference type="NCBI Taxonomy" id="2997339"/>
    <lineage>
        <taxon>Bacteria</taxon>
        <taxon>Bacillati</taxon>
        <taxon>Actinomycetota</taxon>
        <taxon>Thermoleophilia</taxon>
        <taxon>Solirubrobacterales</taxon>
        <taxon>Paraconexibacteraceae</taxon>
        <taxon>Paraconexibacter</taxon>
    </lineage>
</organism>
<sequence length="197" mass="21863">MQLGESLRGTRPTDRRVPGESGTWVFIVGDMTVFAFVFATYLLARAQDPALFAEGQQHLSATVGATNTLLLLLSSLCVVAGVRATGRRRSRAAQRLFGLAALCGLGFAANKYLEYSDKISHGLTPTTNDFWTYYYILTGLHLFHLVVGLGVLAFAIRQVGKPRLTARRYAYIEGGACFWHMVDLLWIVLFPLLYLVR</sequence>
<feature type="transmembrane region" description="Helical" evidence="8">
    <location>
        <begin position="177"/>
        <end position="196"/>
    </location>
</feature>
<dbReference type="Pfam" id="PF00510">
    <property type="entry name" value="COX3"/>
    <property type="match status" value="1"/>
</dbReference>
<dbReference type="InterPro" id="IPR013833">
    <property type="entry name" value="Cyt_c_oxidase_su3_a-hlx"/>
</dbReference>
<dbReference type="CDD" id="cd02862">
    <property type="entry name" value="NorE_like"/>
    <property type="match status" value="1"/>
</dbReference>
<keyword evidence="3 7" id="KW-0812">Transmembrane</keyword>
<dbReference type="InterPro" id="IPR035973">
    <property type="entry name" value="Cyt_c_oxidase_su3-like_sf"/>
</dbReference>
<name>A0AAU7APP6_9ACTN</name>
<feature type="transmembrane region" description="Helical" evidence="8">
    <location>
        <begin position="96"/>
        <end position="113"/>
    </location>
</feature>
<protein>
    <recommendedName>
        <fullName evidence="6">Cytochrome aa3 subunit 3</fullName>
    </recommendedName>
</protein>
<evidence type="ECO:0000256" key="3">
    <source>
        <dbReference type="ARBA" id="ARBA00022692"/>
    </source>
</evidence>
<dbReference type="PANTHER" id="PTHR11403">
    <property type="entry name" value="CYTOCHROME C OXIDASE SUBUNIT III"/>
    <property type="match status" value="1"/>
</dbReference>
<evidence type="ECO:0000256" key="1">
    <source>
        <dbReference type="ARBA" id="ARBA00004141"/>
    </source>
</evidence>
<dbReference type="PANTHER" id="PTHR11403:SF6">
    <property type="entry name" value="NITRIC OXIDE REDUCTASE SUBUNIT E"/>
    <property type="match status" value="1"/>
</dbReference>
<evidence type="ECO:0000256" key="6">
    <source>
        <dbReference type="ARBA" id="ARBA00031400"/>
    </source>
</evidence>
<evidence type="ECO:0000256" key="4">
    <source>
        <dbReference type="ARBA" id="ARBA00022989"/>
    </source>
</evidence>
<dbReference type="InterPro" id="IPR000298">
    <property type="entry name" value="Cyt_c_oxidase-like_su3"/>
</dbReference>
<evidence type="ECO:0000256" key="7">
    <source>
        <dbReference type="RuleBase" id="RU003376"/>
    </source>
</evidence>
<accession>A0AAU7APP6</accession>
<keyword evidence="5 8" id="KW-0472">Membrane</keyword>
<comment type="similarity">
    <text evidence="2 7">Belongs to the cytochrome c oxidase subunit 3 family.</text>
</comment>
<dbReference type="AlphaFoldDB" id="A0AAU7APP6"/>
<feature type="transmembrane region" description="Helical" evidence="8">
    <location>
        <begin position="133"/>
        <end position="156"/>
    </location>
</feature>
<dbReference type="InterPro" id="IPR024791">
    <property type="entry name" value="Cyt_c/ubiquinol_Oxase_su3"/>
</dbReference>
<feature type="transmembrane region" description="Helical" evidence="8">
    <location>
        <begin position="64"/>
        <end position="84"/>
    </location>
</feature>
<evidence type="ECO:0000256" key="5">
    <source>
        <dbReference type="ARBA" id="ARBA00023136"/>
    </source>
</evidence>
<dbReference type="EMBL" id="CP114014">
    <property type="protein sequence ID" value="XAY03658.1"/>
    <property type="molecule type" value="Genomic_DNA"/>
</dbReference>
<feature type="transmembrane region" description="Helical" evidence="8">
    <location>
        <begin position="21"/>
        <end position="44"/>
    </location>
</feature>
<dbReference type="RefSeq" id="WP_354700213.1">
    <property type="nucleotide sequence ID" value="NZ_CP114014.1"/>
</dbReference>
<dbReference type="Gene3D" id="1.20.120.80">
    <property type="entry name" value="Cytochrome c oxidase, subunit III, four-helix bundle"/>
    <property type="match status" value="1"/>
</dbReference>
<dbReference type="SUPFAM" id="SSF81452">
    <property type="entry name" value="Cytochrome c oxidase subunit III-like"/>
    <property type="match status" value="1"/>
</dbReference>
<reference evidence="10" key="1">
    <citation type="submission" date="2022-12" db="EMBL/GenBank/DDBJ databases">
        <title>Paraconexibacter alkalitolerans sp. nov. and Baekduia alba sp. nov., isolated from soil and emended description of the genera Paraconexibacter (Chun et al., 2020) and Baekduia (An et al., 2020).</title>
        <authorList>
            <person name="Vieira S."/>
            <person name="Huber K.J."/>
            <person name="Geppert A."/>
            <person name="Wolf J."/>
            <person name="Neumann-Schaal M."/>
            <person name="Muesken M."/>
            <person name="Overmann J."/>
        </authorList>
    </citation>
    <scope>NUCLEOTIDE SEQUENCE</scope>
    <source>
        <strain evidence="10">AEG42_29</strain>
    </source>
</reference>
<evidence type="ECO:0000313" key="10">
    <source>
        <dbReference type="EMBL" id="XAY03658.1"/>
    </source>
</evidence>
<proteinExistence type="inferred from homology"/>
<dbReference type="GO" id="GO:0019646">
    <property type="term" value="P:aerobic electron transport chain"/>
    <property type="evidence" value="ECO:0007669"/>
    <property type="project" value="InterPro"/>
</dbReference>
<evidence type="ECO:0000259" key="9">
    <source>
        <dbReference type="PROSITE" id="PS50253"/>
    </source>
</evidence>
<dbReference type="GO" id="GO:0005886">
    <property type="term" value="C:plasma membrane"/>
    <property type="evidence" value="ECO:0007669"/>
    <property type="project" value="UniProtKB-SubCell"/>
</dbReference>
<gene>
    <name evidence="10" type="primary">ctaE_1</name>
    <name evidence="10" type="ORF">DSM112329_00478</name>
</gene>